<protein>
    <recommendedName>
        <fullName evidence="10">Small ribosomal subunit biogenesis GTPase RsgA</fullName>
        <ecNumber evidence="10">3.6.1.-</ecNumber>
    </recommendedName>
</protein>
<dbReference type="SUPFAM" id="SSF52540">
    <property type="entry name" value="P-loop containing nucleoside triphosphate hydrolases"/>
    <property type="match status" value="1"/>
</dbReference>
<comment type="function">
    <text evidence="10">One of several proteins that assist in the late maturation steps of the functional core of the 30S ribosomal subunit. Helps release RbfA from mature subunits. May play a role in the assembly of ribosomal proteins into the subunit. Circularly permuted GTPase that catalyzes slow GTP hydrolysis, GTPase activity is stimulated by the 30S ribosomal subunit.</text>
</comment>
<evidence type="ECO:0000259" key="11">
    <source>
        <dbReference type="PROSITE" id="PS50936"/>
    </source>
</evidence>
<comment type="similarity">
    <text evidence="10">Belongs to the TRAFAC class YlqF/YawG GTPase family. RsgA subfamily.</text>
</comment>
<evidence type="ECO:0000259" key="12">
    <source>
        <dbReference type="PROSITE" id="PS51721"/>
    </source>
</evidence>
<name>A0ABS8N9C1_9CLOT</name>
<dbReference type="InterPro" id="IPR004881">
    <property type="entry name" value="Ribosome_biogen_GTPase_RsgA"/>
</dbReference>
<keyword evidence="6 10" id="KW-0378">Hydrolase</keyword>
<evidence type="ECO:0000256" key="10">
    <source>
        <dbReference type="HAMAP-Rule" id="MF_01820"/>
    </source>
</evidence>
<dbReference type="NCBIfam" id="TIGR00157">
    <property type="entry name" value="ribosome small subunit-dependent GTPase A"/>
    <property type="match status" value="1"/>
</dbReference>
<evidence type="ECO:0000256" key="6">
    <source>
        <dbReference type="ARBA" id="ARBA00022801"/>
    </source>
</evidence>
<evidence type="ECO:0000256" key="8">
    <source>
        <dbReference type="ARBA" id="ARBA00022884"/>
    </source>
</evidence>
<feature type="binding site" evidence="10">
    <location>
        <position position="286"/>
    </location>
    <ligand>
        <name>Zn(2+)</name>
        <dbReference type="ChEBI" id="CHEBI:29105"/>
    </ligand>
</feature>
<sequence>MNRINMKELGFTDKFAAEAALYDGLYIGRIFSQYKDIYKVMCENGELRAKVSGKFRFETKLKSDFPAVGDFIMLDRNENVTGNAVIHHVLPRKSAFIRKAAGKSNIEQVVASNIDRIFICMSLNKDFNLRRLERYLSIGWDSGAIPVVILTKSDLCDDVEQRICEVETVAVGADVLVTSATQEHSYYKVLQYIKESQTAAFIGSSGVGKSTLINYLIGEERLGTNGLRNDDKGKHTTTRRELILLKNGGMVIDTPGMRELGLENTDLSVAFSDIDKLASMCRFHDCTHTREPGCAVQQAICDGILDAGRFSNYQKLKKEAKYEGLTSRQIETMKMNEMFKNVGGMKNARRFLKKNTKY</sequence>
<reference evidence="13" key="1">
    <citation type="submission" date="2021-11" db="EMBL/GenBank/DDBJ databases">
        <authorList>
            <person name="Qingchun L."/>
            <person name="Dong Z."/>
            <person name="Zongwei Q."/>
            <person name="Jia Z."/>
            <person name="Duotao L."/>
        </authorList>
    </citation>
    <scope>NUCLEOTIDE SEQUENCE</scope>
    <source>
        <strain evidence="13">WLY-B-L2</strain>
    </source>
</reference>
<keyword evidence="9 10" id="KW-0342">GTP-binding</keyword>
<feature type="binding site" evidence="10">
    <location>
        <position position="281"/>
    </location>
    <ligand>
        <name>Zn(2+)</name>
        <dbReference type="ChEBI" id="CHEBI:29105"/>
    </ligand>
</feature>
<dbReference type="InterPro" id="IPR012340">
    <property type="entry name" value="NA-bd_OB-fold"/>
</dbReference>
<accession>A0ABS8N9C1</accession>
<gene>
    <name evidence="10 13" type="primary">rsgA</name>
    <name evidence="13" type="ORF">LN736_16265</name>
</gene>
<evidence type="ECO:0000256" key="2">
    <source>
        <dbReference type="ARBA" id="ARBA00022517"/>
    </source>
</evidence>
<dbReference type="PANTHER" id="PTHR32120:SF10">
    <property type="entry name" value="SMALL RIBOSOMAL SUBUNIT BIOGENESIS GTPASE RSGA"/>
    <property type="match status" value="1"/>
</dbReference>
<comment type="cofactor">
    <cofactor evidence="10">
        <name>Zn(2+)</name>
        <dbReference type="ChEBI" id="CHEBI:29105"/>
    </cofactor>
    <text evidence="10">Binds 1 zinc ion per subunit.</text>
</comment>
<keyword evidence="2 10" id="KW-0690">Ribosome biogenesis</keyword>
<feature type="binding site" evidence="10">
    <location>
        <position position="294"/>
    </location>
    <ligand>
        <name>Zn(2+)</name>
        <dbReference type="ChEBI" id="CHEBI:29105"/>
    </ligand>
</feature>
<dbReference type="InterPro" id="IPR010914">
    <property type="entry name" value="RsgA_GTPase_dom"/>
</dbReference>
<dbReference type="EMBL" id="JAJJPB010000030">
    <property type="protein sequence ID" value="MCC9296408.1"/>
    <property type="molecule type" value="Genomic_DNA"/>
</dbReference>
<dbReference type="SUPFAM" id="SSF50249">
    <property type="entry name" value="Nucleic acid-binding proteins"/>
    <property type="match status" value="1"/>
</dbReference>
<feature type="binding site" evidence="10">
    <location>
        <begin position="203"/>
        <end position="211"/>
    </location>
    <ligand>
        <name>GTP</name>
        <dbReference type="ChEBI" id="CHEBI:37565"/>
    </ligand>
</feature>
<keyword evidence="4 10" id="KW-0699">rRNA-binding</keyword>
<evidence type="ECO:0000256" key="1">
    <source>
        <dbReference type="ARBA" id="ARBA00022490"/>
    </source>
</evidence>
<evidence type="ECO:0000256" key="5">
    <source>
        <dbReference type="ARBA" id="ARBA00022741"/>
    </source>
</evidence>
<evidence type="ECO:0000256" key="3">
    <source>
        <dbReference type="ARBA" id="ARBA00022723"/>
    </source>
</evidence>
<comment type="subcellular location">
    <subcellularLocation>
        <location evidence="10">Cytoplasm</location>
    </subcellularLocation>
</comment>
<organism evidence="13 14">
    <name type="scientific">Clostridium aromativorans</name>
    <dbReference type="NCBI Taxonomy" id="2836848"/>
    <lineage>
        <taxon>Bacteria</taxon>
        <taxon>Bacillati</taxon>
        <taxon>Bacillota</taxon>
        <taxon>Clostridia</taxon>
        <taxon>Eubacteriales</taxon>
        <taxon>Clostridiaceae</taxon>
        <taxon>Clostridium</taxon>
    </lineage>
</organism>
<feature type="domain" description="CP-type G" evidence="12">
    <location>
        <begin position="103"/>
        <end position="260"/>
    </location>
</feature>
<dbReference type="EC" id="3.6.1.-" evidence="10"/>
<dbReference type="PROSITE" id="PS51721">
    <property type="entry name" value="G_CP"/>
    <property type="match status" value="1"/>
</dbReference>
<proteinExistence type="inferred from homology"/>
<dbReference type="CDD" id="cd01854">
    <property type="entry name" value="YjeQ_EngC"/>
    <property type="match status" value="1"/>
</dbReference>
<feature type="domain" description="EngC GTPase" evidence="11">
    <location>
        <begin position="112"/>
        <end position="258"/>
    </location>
</feature>
<evidence type="ECO:0000256" key="7">
    <source>
        <dbReference type="ARBA" id="ARBA00022833"/>
    </source>
</evidence>
<evidence type="ECO:0000256" key="4">
    <source>
        <dbReference type="ARBA" id="ARBA00022730"/>
    </source>
</evidence>
<evidence type="ECO:0000313" key="13">
    <source>
        <dbReference type="EMBL" id="MCC9296408.1"/>
    </source>
</evidence>
<keyword evidence="3 10" id="KW-0479">Metal-binding</keyword>
<dbReference type="HAMAP" id="MF_01820">
    <property type="entry name" value="GTPase_RsgA"/>
    <property type="match status" value="1"/>
</dbReference>
<comment type="subunit">
    <text evidence="10">Monomer. Associates with 30S ribosomal subunit, binds 16S rRNA.</text>
</comment>
<keyword evidence="5 10" id="KW-0547">Nucleotide-binding</keyword>
<keyword evidence="1 10" id="KW-0963">Cytoplasm</keyword>
<dbReference type="Proteomes" id="UP001165422">
    <property type="component" value="Unassembled WGS sequence"/>
</dbReference>
<dbReference type="Gene3D" id="2.40.50.140">
    <property type="entry name" value="Nucleic acid-binding proteins"/>
    <property type="match status" value="1"/>
</dbReference>
<feature type="binding site" evidence="10">
    <location>
        <position position="288"/>
    </location>
    <ligand>
        <name>Zn(2+)</name>
        <dbReference type="ChEBI" id="CHEBI:29105"/>
    </ligand>
</feature>
<dbReference type="Gene3D" id="1.10.40.50">
    <property type="entry name" value="Probable gtpase engc, domain 3"/>
    <property type="match status" value="1"/>
</dbReference>
<dbReference type="InterPro" id="IPR030378">
    <property type="entry name" value="G_CP_dom"/>
</dbReference>
<dbReference type="InterPro" id="IPR027417">
    <property type="entry name" value="P-loop_NTPase"/>
</dbReference>
<keyword evidence="14" id="KW-1185">Reference proteome</keyword>
<comment type="caution">
    <text evidence="13">The sequence shown here is derived from an EMBL/GenBank/DDBJ whole genome shotgun (WGS) entry which is preliminary data.</text>
</comment>
<dbReference type="RefSeq" id="WP_229981999.1">
    <property type="nucleotide sequence ID" value="NZ_JAJJPB010000030.1"/>
</dbReference>
<keyword evidence="8 10" id="KW-0694">RNA-binding</keyword>
<dbReference type="PANTHER" id="PTHR32120">
    <property type="entry name" value="SMALL RIBOSOMAL SUBUNIT BIOGENESIS GTPASE RSGA"/>
    <property type="match status" value="1"/>
</dbReference>
<dbReference type="Pfam" id="PF03193">
    <property type="entry name" value="RsgA_GTPase"/>
    <property type="match status" value="1"/>
</dbReference>
<evidence type="ECO:0000256" key="9">
    <source>
        <dbReference type="ARBA" id="ARBA00023134"/>
    </source>
</evidence>
<dbReference type="Gene3D" id="3.40.50.300">
    <property type="entry name" value="P-loop containing nucleotide triphosphate hydrolases"/>
    <property type="match status" value="1"/>
</dbReference>
<keyword evidence="7 10" id="KW-0862">Zinc</keyword>
<feature type="binding site" evidence="10">
    <location>
        <begin position="151"/>
        <end position="154"/>
    </location>
    <ligand>
        <name>GTP</name>
        <dbReference type="ChEBI" id="CHEBI:37565"/>
    </ligand>
</feature>
<evidence type="ECO:0000313" key="14">
    <source>
        <dbReference type="Proteomes" id="UP001165422"/>
    </source>
</evidence>
<dbReference type="PROSITE" id="PS50936">
    <property type="entry name" value="ENGC_GTPASE"/>
    <property type="match status" value="1"/>
</dbReference>